<evidence type="ECO:0000313" key="8">
    <source>
        <dbReference type="EMBL" id="OQR90066.1"/>
    </source>
</evidence>
<dbReference type="PANTHER" id="PTHR23511">
    <property type="entry name" value="SYNAPTIC VESICLE GLYCOPROTEIN 2"/>
    <property type="match status" value="1"/>
</dbReference>
<dbReference type="PROSITE" id="PS00217">
    <property type="entry name" value="SUGAR_TRANSPORT_2"/>
    <property type="match status" value="1"/>
</dbReference>
<feature type="transmembrane region" description="Helical" evidence="6">
    <location>
        <begin position="59"/>
        <end position="77"/>
    </location>
</feature>
<evidence type="ECO:0000259" key="7">
    <source>
        <dbReference type="PROSITE" id="PS50850"/>
    </source>
</evidence>
<dbReference type="AlphaFoldDB" id="A0A1V9YWG0"/>
<evidence type="ECO:0000256" key="5">
    <source>
        <dbReference type="ARBA" id="ARBA00023136"/>
    </source>
</evidence>
<evidence type="ECO:0000313" key="9">
    <source>
        <dbReference type="Proteomes" id="UP000243217"/>
    </source>
</evidence>
<protein>
    <recommendedName>
        <fullName evidence="7">Major facilitator superfamily (MFS) profile domain-containing protein</fullName>
    </recommendedName>
</protein>
<dbReference type="PANTHER" id="PTHR23511:SF5">
    <property type="entry name" value="MAJOR FACILITATOR-TYPE TRANSPORTER HXNZ-RELATED"/>
    <property type="match status" value="1"/>
</dbReference>
<dbReference type="InterPro" id="IPR036259">
    <property type="entry name" value="MFS_trans_sf"/>
</dbReference>
<reference evidence="8 9" key="1">
    <citation type="journal article" date="2014" name="Genome Biol. Evol.">
        <title>The secreted proteins of Achlya hypogyna and Thraustotheca clavata identify the ancestral oomycete secretome and reveal gene acquisitions by horizontal gene transfer.</title>
        <authorList>
            <person name="Misner I."/>
            <person name="Blouin N."/>
            <person name="Leonard G."/>
            <person name="Richards T.A."/>
            <person name="Lane C.E."/>
        </authorList>
    </citation>
    <scope>NUCLEOTIDE SEQUENCE [LARGE SCALE GENOMIC DNA]</scope>
    <source>
        <strain evidence="8 9">ATCC 34112</strain>
    </source>
</reference>
<dbReference type="InterPro" id="IPR020846">
    <property type="entry name" value="MFS_dom"/>
</dbReference>
<dbReference type="Gene3D" id="1.20.1250.20">
    <property type="entry name" value="MFS general substrate transporter like domains"/>
    <property type="match status" value="1"/>
</dbReference>
<keyword evidence="9" id="KW-1185">Reference proteome</keyword>
<dbReference type="GO" id="GO:0022857">
    <property type="term" value="F:transmembrane transporter activity"/>
    <property type="evidence" value="ECO:0007669"/>
    <property type="project" value="InterPro"/>
</dbReference>
<keyword evidence="2" id="KW-0813">Transport</keyword>
<keyword evidence="4 6" id="KW-1133">Transmembrane helix</keyword>
<evidence type="ECO:0000256" key="2">
    <source>
        <dbReference type="ARBA" id="ARBA00022448"/>
    </source>
</evidence>
<feature type="domain" description="Major facilitator superfamily (MFS) profile" evidence="7">
    <location>
        <begin position="1"/>
        <end position="173"/>
    </location>
</feature>
<accession>A0A1V9YWG0</accession>
<feature type="transmembrane region" description="Helical" evidence="6">
    <location>
        <begin position="131"/>
        <end position="153"/>
    </location>
</feature>
<keyword evidence="3 6" id="KW-0812">Transmembrane</keyword>
<organism evidence="8 9">
    <name type="scientific">Thraustotheca clavata</name>
    <dbReference type="NCBI Taxonomy" id="74557"/>
    <lineage>
        <taxon>Eukaryota</taxon>
        <taxon>Sar</taxon>
        <taxon>Stramenopiles</taxon>
        <taxon>Oomycota</taxon>
        <taxon>Saprolegniomycetes</taxon>
        <taxon>Saprolegniales</taxon>
        <taxon>Achlyaceae</taxon>
        <taxon>Thraustotheca</taxon>
    </lineage>
</organism>
<dbReference type="EMBL" id="JNBS01002599">
    <property type="protein sequence ID" value="OQR90066.1"/>
    <property type="molecule type" value="Genomic_DNA"/>
</dbReference>
<sequence>MESLRFDPAILFTPMYMLHFIVLHREDVGTGYSMILGLAECFRSFGALDLVFVLNGRQLGLLGAASFAGLLFGAIILGQLSDTFGRKPMFMLTLLLWYTSSFRIIAGFGLGGKLPVASALVQELTPAPVRGRIIVLLELFWSIRCMVSILLAFELTKSMSWRTVYDHNAYNII</sequence>
<dbReference type="Proteomes" id="UP000243217">
    <property type="component" value="Unassembled WGS sequence"/>
</dbReference>
<dbReference type="Pfam" id="PF07690">
    <property type="entry name" value="MFS_1"/>
    <property type="match status" value="1"/>
</dbReference>
<dbReference type="OrthoDB" id="4139357at2759"/>
<evidence type="ECO:0000256" key="4">
    <source>
        <dbReference type="ARBA" id="ARBA00022989"/>
    </source>
</evidence>
<dbReference type="GO" id="GO:0016020">
    <property type="term" value="C:membrane"/>
    <property type="evidence" value="ECO:0007669"/>
    <property type="project" value="UniProtKB-SubCell"/>
</dbReference>
<gene>
    <name evidence="8" type="ORF">THRCLA_09443</name>
</gene>
<feature type="transmembrane region" description="Helical" evidence="6">
    <location>
        <begin position="89"/>
        <end position="111"/>
    </location>
</feature>
<keyword evidence="5 6" id="KW-0472">Membrane</keyword>
<comment type="caution">
    <text evidence="8">The sequence shown here is derived from an EMBL/GenBank/DDBJ whole genome shotgun (WGS) entry which is preliminary data.</text>
</comment>
<dbReference type="STRING" id="74557.A0A1V9YWG0"/>
<dbReference type="InterPro" id="IPR005829">
    <property type="entry name" value="Sugar_transporter_CS"/>
</dbReference>
<evidence type="ECO:0000256" key="6">
    <source>
        <dbReference type="SAM" id="Phobius"/>
    </source>
</evidence>
<dbReference type="InterPro" id="IPR011701">
    <property type="entry name" value="MFS"/>
</dbReference>
<comment type="subcellular location">
    <subcellularLocation>
        <location evidence="1">Membrane</location>
        <topology evidence="1">Multi-pass membrane protein</topology>
    </subcellularLocation>
</comment>
<evidence type="ECO:0000256" key="1">
    <source>
        <dbReference type="ARBA" id="ARBA00004141"/>
    </source>
</evidence>
<dbReference type="PROSITE" id="PS50850">
    <property type="entry name" value="MFS"/>
    <property type="match status" value="1"/>
</dbReference>
<dbReference type="SUPFAM" id="SSF103473">
    <property type="entry name" value="MFS general substrate transporter"/>
    <property type="match status" value="1"/>
</dbReference>
<evidence type="ECO:0000256" key="3">
    <source>
        <dbReference type="ARBA" id="ARBA00022692"/>
    </source>
</evidence>
<name>A0A1V9YWG0_9STRA</name>
<proteinExistence type="predicted"/>